<organism evidence="2 3">
    <name type="scientific">Montanilutibacter psychrotolerans</name>
    <dbReference type="NCBI Taxonomy" id="1327343"/>
    <lineage>
        <taxon>Bacteria</taxon>
        <taxon>Pseudomonadati</taxon>
        <taxon>Pseudomonadota</taxon>
        <taxon>Gammaproteobacteria</taxon>
        <taxon>Lysobacterales</taxon>
        <taxon>Lysobacteraceae</taxon>
        <taxon>Montanilutibacter</taxon>
    </lineage>
</organism>
<dbReference type="EMBL" id="RIBS01000005">
    <property type="protein sequence ID" value="RNF83113.1"/>
    <property type="molecule type" value="Genomic_DNA"/>
</dbReference>
<comment type="caution">
    <text evidence="2">The sequence shown here is derived from an EMBL/GenBank/DDBJ whole genome shotgun (WGS) entry which is preliminary data.</text>
</comment>
<protein>
    <submittedName>
        <fullName evidence="2">Uncharacterized protein</fullName>
    </submittedName>
</protein>
<evidence type="ECO:0000256" key="1">
    <source>
        <dbReference type="SAM" id="MobiDB-lite"/>
    </source>
</evidence>
<dbReference type="OrthoDB" id="5966759at2"/>
<dbReference type="RefSeq" id="WP_123088245.1">
    <property type="nucleotide sequence ID" value="NZ_RIBS01000005.1"/>
</dbReference>
<dbReference type="AlphaFoldDB" id="A0A3M8SQQ2"/>
<accession>A0A3M8SQQ2</accession>
<evidence type="ECO:0000313" key="3">
    <source>
        <dbReference type="Proteomes" id="UP000267049"/>
    </source>
</evidence>
<feature type="compositionally biased region" description="Low complexity" evidence="1">
    <location>
        <begin position="9"/>
        <end position="23"/>
    </location>
</feature>
<feature type="region of interest" description="Disordered" evidence="1">
    <location>
        <begin position="1"/>
        <end position="38"/>
    </location>
</feature>
<name>A0A3M8SQQ2_9GAMM</name>
<evidence type="ECO:0000313" key="2">
    <source>
        <dbReference type="EMBL" id="RNF83113.1"/>
    </source>
</evidence>
<dbReference type="Proteomes" id="UP000267049">
    <property type="component" value="Unassembled WGS sequence"/>
</dbReference>
<proteinExistence type="predicted"/>
<sequence>MTRQEHQNQKNNPNQKNSPMNQQRDADAKQRAQSNELAFDTDRTYWLERYNKEPYYEAGRPFSDYEPGYRAGYDGHTRYGGHRFEDAEPRMKADYESLKADMRMGWDKARDAAMAAWHRIEDAMPGDADNDRH</sequence>
<keyword evidence="3" id="KW-1185">Reference proteome</keyword>
<gene>
    <name evidence="2" type="ORF">EER27_11375</name>
</gene>
<reference evidence="2 3" key="1">
    <citation type="submission" date="2018-11" db="EMBL/GenBank/DDBJ databases">
        <title>Lysobacter cryohumiis sp. nov., isolated from soil in the Tianshan Mountains, Xinjiang, China.</title>
        <authorList>
            <person name="Luo Y."/>
            <person name="Sheng H."/>
        </authorList>
    </citation>
    <scope>NUCLEOTIDE SEQUENCE [LARGE SCALE GENOMIC DNA]</scope>
    <source>
        <strain evidence="2 3">ZS60</strain>
    </source>
</reference>